<sequence>MLYKLWINLLILLKILTFIRGYPDGAPERACFIMVPRHTHPHTYRPIFKQHGPSPYNITLSRTTWRSDTAIRACEDGHTDWPTGIFYSESPDARPLWCVDRNDAITHNNSNWKSSVTVLATVVTNRTTYWTSIKSSMIVQDATQTAAAGGGEAPEGGAQTGMMPGLDAWGYPTTPSWNWGGGNGGGGGGGGTGGWGNNRGNNGGGSNPNGSSKTGGWGNGGGNNQGGPGGSEGNNWGNSGNRPPSGSWGNNGSSGGNNWGNNGRLNIRFGVGGNLLFITYLIVCVYVCFVKCGCDEIDIFNNYFIKVVMFYNNIDSKLSIL</sequence>
<reference evidence="3 4" key="1">
    <citation type="submission" date="2022-12" db="EMBL/GenBank/DDBJ databases">
        <title>Chromosome-level genome of Tegillarca granosa.</title>
        <authorList>
            <person name="Kim J."/>
        </authorList>
    </citation>
    <scope>NUCLEOTIDE SEQUENCE [LARGE SCALE GENOMIC DNA]</scope>
    <source>
        <strain evidence="3">Teg-2019</strain>
        <tissue evidence="3">Adductor muscle</tissue>
    </source>
</reference>
<dbReference type="InterPro" id="IPR051237">
    <property type="entry name" value="Ferric-chelate_Red/DefProt"/>
</dbReference>
<feature type="compositionally biased region" description="Low complexity" evidence="1">
    <location>
        <begin position="233"/>
        <end position="251"/>
    </location>
</feature>
<feature type="chain" id="PRO_5047285807" evidence="2">
    <location>
        <begin position="22"/>
        <end position="321"/>
    </location>
</feature>
<evidence type="ECO:0000313" key="3">
    <source>
        <dbReference type="EMBL" id="KAJ8320032.1"/>
    </source>
</evidence>
<name>A0ABQ9FRZ0_TEGGR</name>
<keyword evidence="4" id="KW-1185">Reference proteome</keyword>
<evidence type="ECO:0000313" key="4">
    <source>
        <dbReference type="Proteomes" id="UP001217089"/>
    </source>
</evidence>
<feature type="region of interest" description="Disordered" evidence="1">
    <location>
        <begin position="146"/>
        <end position="255"/>
    </location>
</feature>
<evidence type="ECO:0000256" key="1">
    <source>
        <dbReference type="SAM" id="MobiDB-lite"/>
    </source>
</evidence>
<comment type="caution">
    <text evidence="3">The sequence shown here is derived from an EMBL/GenBank/DDBJ whole genome shotgun (WGS) entry which is preliminary data.</text>
</comment>
<proteinExistence type="predicted"/>
<keyword evidence="2" id="KW-0732">Signal</keyword>
<dbReference type="EMBL" id="JARBDR010000141">
    <property type="protein sequence ID" value="KAJ8320032.1"/>
    <property type="molecule type" value="Genomic_DNA"/>
</dbReference>
<feature type="signal peptide" evidence="2">
    <location>
        <begin position="1"/>
        <end position="21"/>
    </location>
</feature>
<organism evidence="3 4">
    <name type="scientific">Tegillarca granosa</name>
    <name type="common">Malaysian cockle</name>
    <name type="synonym">Anadara granosa</name>
    <dbReference type="NCBI Taxonomy" id="220873"/>
    <lineage>
        <taxon>Eukaryota</taxon>
        <taxon>Metazoa</taxon>
        <taxon>Spiralia</taxon>
        <taxon>Lophotrochozoa</taxon>
        <taxon>Mollusca</taxon>
        <taxon>Bivalvia</taxon>
        <taxon>Autobranchia</taxon>
        <taxon>Pteriomorphia</taxon>
        <taxon>Arcoida</taxon>
        <taxon>Arcoidea</taxon>
        <taxon>Arcidae</taxon>
        <taxon>Tegillarca</taxon>
    </lineage>
</organism>
<feature type="compositionally biased region" description="Gly residues" evidence="1">
    <location>
        <begin position="179"/>
        <end position="232"/>
    </location>
</feature>
<dbReference type="PANTHER" id="PTHR45828">
    <property type="entry name" value="CYTOCHROME B561/FERRIC REDUCTASE TRANSMEMBRANE"/>
    <property type="match status" value="1"/>
</dbReference>
<protein>
    <submittedName>
        <fullName evidence="3">Uncharacterized protein</fullName>
    </submittedName>
</protein>
<evidence type="ECO:0000256" key="2">
    <source>
        <dbReference type="SAM" id="SignalP"/>
    </source>
</evidence>
<dbReference type="Proteomes" id="UP001217089">
    <property type="component" value="Unassembled WGS sequence"/>
</dbReference>
<gene>
    <name evidence="3" type="ORF">KUTeg_001619</name>
</gene>
<accession>A0ABQ9FRZ0</accession>
<dbReference type="PANTHER" id="PTHR45828:SF9">
    <property type="entry name" value="CELL WALL INTEGRITY AND STRESS RESPONSE COMPONENT 4-LIKE-RELATED"/>
    <property type="match status" value="1"/>
</dbReference>